<organism evidence="1 2">
    <name type="scientific">Paraburkholderia dipogonis</name>
    <dbReference type="NCBI Taxonomy" id="1211383"/>
    <lineage>
        <taxon>Bacteria</taxon>
        <taxon>Pseudomonadati</taxon>
        <taxon>Pseudomonadota</taxon>
        <taxon>Betaproteobacteria</taxon>
        <taxon>Burkholderiales</taxon>
        <taxon>Burkholderiaceae</taxon>
        <taxon>Paraburkholderia</taxon>
    </lineage>
</organism>
<comment type="caution">
    <text evidence="1">The sequence shown here is derived from an EMBL/GenBank/DDBJ whole genome shotgun (WGS) entry which is preliminary data.</text>
</comment>
<evidence type="ECO:0000313" key="1">
    <source>
        <dbReference type="EMBL" id="TFE39990.1"/>
    </source>
</evidence>
<dbReference type="AlphaFoldDB" id="A0A4Y8MR36"/>
<accession>A0A4Y8MR36</accession>
<dbReference type="EMBL" id="SNVI01000002">
    <property type="protein sequence ID" value="TFE39990.1"/>
    <property type="molecule type" value="Genomic_DNA"/>
</dbReference>
<dbReference type="Proteomes" id="UP000297385">
    <property type="component" value="Unassembled WGS sequence"/>
</dbReference>
<gene>
    <name evidence="1" type="ORF">E2553_24675</name>
</gene>
<proteinExistence type="predicted"/>
<evidence type="ECO:0000313" key="2">
    <source>
        <dbReference type="Proteomes" id="UP000297385"/>
    </source>
</evidence>
<sequence length="464" mass="52449">MPSNSTQRELLVDALDDQVAYAYAYYYQARKNNHLELLKQMGQEVESEAKHSPILASLPLRDRLGICHETMNGLRHLVRNPEPSEEPRSEWLNAPHTKQFLALVETWSTTLESWNVIQGICVYLEKIIPSSIRSITTRDQVLTLTKDHLRGAPLLIPAPLHLPSIAEAVHTVFVSRYRNQITEEEAAHQQRSVLSLYLRRARTACVGVIRAEFVTAMTSRLYERAKHLDIEIDRYYPWGALFQPPRRALEILADFAALVAGEKQWVTNWKVDKVSVDLPAISGEQYLKNAPNLSCRVVPRSSSGPIYFSSERSEITIDAVPLQNQLALVLPFDRPFRQLDQAIDRFVKYFEYRAAQHQAATGEPGAKEKLAVAALKRATPELKAERVIVDNVGSLYSQLAALRSLESDAPREPGKPQTSLYFNIHKEFASYGFALKPSTAQTAIQRAISNRDKVIRKLDSWVAA</sequence>
<protein>
    <submittedName>
        <fullName evidence="1">Uncharacterized protein</fullName>
    </submittedName>
</protein>
<dbReference type="GeneID" id="97303070"/>
<name>A0A4Y8MR36_9BURK</name>
<dbReference type="RefSeq" id="WP_134461364.1">
    <property type="nucleotide sequence ID" value="NZ_JBHMFL010000169.1"/>
</dbReference>
<reference evidence="1 2" key="1">
    <citation type="submission" date="2019-03" db="EMBL/GenBank/DDBJ databases">
        <title>Complete Genome Sequence of Paraburkholderia dipogonis ICMP 19430T, a Nitrogen-fixing Symbiont of the South African Invasive Legume Dipogon lignosus in New Zealand.</title>
        <authorList>
            <person name="De Meyer S.E."/>
        </authorList>
    </citation>
    <scope>NUCLEOTIDE SEQUENCE [LARGE SCALE GENOMIC DNA]</scope>
    <source>
        <strain evidence="1 2">ICMP 19430</strain>
    </source>
</reference>